<reference evidence="1 2" key="1">
    <citation type="submission" date="2016-10" db="EMBL/GenBank/DDBJ databases">
        <title>Comparative genome analysis of multiple Pseudomonas spp. focuses on biocontrol and plant growth promoting traits.</title>
        <authorList>
            <person name="Tao X.-Y."/>
            <person name="Taylor C.G."/>
        </authorList>
    </citation>
    <scope>NUCLEOTIDE SEQUENCE [LARGE SCALE GENOMIC DNA]</scope>
    <source>
        <strain evidence="1 2">37D10</strain>
    </source>
</reference>
<dbReference type="Proteomes" id="UP000284684">
    <property type="component" value="Unassembled WGS sequence"/>
</dbReference>
<gene>
    <name evidence="1" type="ORF">BK658_09025</name>
</gene>
<evidence type="ECO:0000313" key="1">
    <source>
        <dbReference type="EMBL" id="RON01295.1"/>
    </source>
</evidence>
<comment type="caution">
    <text evidence="1">The sequence shown here is derived from an EMBL/GenBank/DDBJ whole genome shotgun (WGS) entry which is preliminary data.</text>
</comment>
<name>A0A423GV55_9PSED</name>
<dbReference type="EMBL" id="MOBI01000009">
    <property type="protein sequence ID" value="RON01295.1"/>
    <property type="molecule type" value="Genomic_DNA"/>
</dbReference>
<protein>
    <submittedName>
        <fullName evidence="1">Uncharacterized protein</fullName>
    </submittedName>
</protein>
<organism evidence="1 2">
    <name type="scientific">Pseudomonas brassicacearum</name>
    <dbReference type="NCBI Taxonomy" id="930166"/>
    <lineage>
        <taxon>Bacteria</taxon>
        <taxon>Pseudomonadati</taxon>
        <taxon>Pseudomonadota</taxon>
        <taxon>Gammaproteobacteria</taxon>
        <taxon>Pseudomonadales</taxon>
        <taxon>Pseudomonadaceae</taxon>
        <taxon>Pseudomonas</taxon>
    </lineage>
</organism>
<dbReference type="AlphaFoldDB" id="A0A423GV55"/>
<proteinExistence type="predicted"/>
<accession>A0A423GV55</accession>
<evidence type="ECO:0000313" key="2">
    <source>
        <dbReference type="Proteomes" id="UP000284684"/>
    </source>
</evidence>
<sequence length="117" mass="13357">MNCVLFYELVSTSARKEVDLRTQELNITQCAAYAFPESKEIVVFKRFYAISLPPDVGNDRSARLRRLGRALASKMPGLCQEAMKHYGSKEGAASSQLFRRVRGKKRLEVCKNYYDDV</sequence>
<dbReference type="RefSeq" id="WP_123582072.1">
    <property type="nucleotide sequence ID" value="NZ_MOBI01000009.1"/>
</dbReference>